<feature type="transmembrane region" description="Helical" evidence="7">
    <location>
        <begin position="569"/>
        <end position="589"/>
    </location>
</feature>
<evidence type="ECO:0000313" key="9">
    <source>
        <dbReference type="EMBL" id="MFB9558301.1"/>
    </source>
</evidence>
<evidence type="ECO:0000256" key="2">
    <source>
        <dbReference type="ARBA" id="ARBA00010157"/>
    </source>
</evidence>
<evidence type="ECO:0000256" key="3">
    <source>
        <dbReference type="ARBA" id="ARBA00022475"/>
    </source>
</evidence>
<evidence type="ECO:0000259" key="8">
    <source>
        <dbReference type="PROSITE" id="PS50156"/>
    </source>
</evidence>
<name>A0ABV5R062_9ACTN</name>
<dbReference type="Pfam" id="PF03176">
    <property type="entry name" value="MMPL"/>
    <property type="match status" value="2"/>
</dbReference>
<protein>
    <submittedName>
        <fullName evidence="9">MMPL family transporter</fullName>
    </submittedName>
</protein>
<keyword evidence="10" id="KW-1185">Reference proteome</keyword>
<comment type="caution">
    <text evidence="9">The sequence shown here is derived from an EMBL/GenBank/DDBJ whole genome shotgun (WGS) entry which is preliminary data.</text>
</comment>
<organism evidence="9 10">
    <name type="scientific">Streptomyces roseoviridis</name>
    <dbReference type="NCBI Taxonomy" id="67361"/>
    <lineage>
        <taxon>Bacteria</taxon>
        <taxon>Bacillati</taxon>
        <taxon>Actinomycetota</taxon>
        <taxon>Actinomycetes</taxon>
        <taxon>Kitasatosporales</taxon>
        <taxon>Streptomycetaceae</taxon>
        <taxon>Streptomyces</taxon>
    </lineage>
</organism>
<feature type="transmembrane region" description="Helical" evidence="7">
    <location>
        <begin position="678"/>
        <end position="703"/>
    </location>
</feature>
<evidence type="ECO:0000256" key="4">
    <source>
        <dbReference type="ARBA" id="ARBA00022692"/>
    </source>
</evidence>
<dbReference type="Proteomes" id="UP001589716">
    <property type="component" value="Unassembled WGS sequence"/>
</dbReference>
<evidence type="ECO:0000256" key="6">
    <source>
        <dbReference type="ARBA" id="ARBA00023136"/>
    </source>
</evidence>
<feature type="transmembrane region" description="Helical" evidence="7">
    <location>
        <begin position="257"/>
        <end position="275"/>
    </location>
</feature>
<dbReference type="EMBL" id="JBHMCT010000020">
    <property type="protein sequence ID" value="MFB9558301.1"/>
    <property type="molecule type" value="Genomic_DNA"/>
</dbReference>
<proteinExistence type="inferred from homology"/>
<dbReference type="InterPro" id="IPR000731">
    <property type="entry name" value="SSD"/>
</dbReference>
<keyword evidence="4 7" id="KW-0812">Transmembrane</keyword>
<dbReference type="SUPFAM" id="SSF82866">
    <property type="entry name" value="Multidrug efflux transporter AcrB transmembrane domain"/>
    <property type="match status" value="2"/>
</dbReference>
<feature type="transmembrane region" description="Helical" evidence="7">
    <location>
        <begin position="333"/>
        <end position="354"/>
    </location>
</feature>
<feature type="transmembrane region" description="Helical" evidence="7">
    <location>
        <begin position="222"/>
        <end position="245"/>
    </location>
</feature>
<evidence type="ECO:0000256" key="1">
    <source>
        <dbReference type="ARBA" id="ARBA00004651"/>
    </source>
</evidence>
<feature type="domain" description="SSD" evidence="8">
    <location>
        <begin position="540"/>
        <end position="701"/>
    </location>
</feature>
<keyword evidence="5 7" id="KW-1133">Transmembrane helix</keyword>
<feature type="transmembrane region" description="Helical" evidence="7">
    <location>
        <begin position="296"/>
        <end position="321"/>
    </location>
</feature>
<comment type="similarity">
    <text evidence="2">Belongs to the resistance-nodulation-cell division (RND) (TC 2.A.6) family. MmpL subfamily.</text>
</comment>
<dbReference type="InterPro" id="IPR004869">
    <property type="entry name" value="MMPL_dom"/>
</dbReference>
<dbReference type="RefSeq" id="WP_345483679.1">
    <property type="nucleotide sequence ID" value="NZ_BAAAWU010000001.1"/>
</dbReference>
<feature type="domain" description="SSD" evidence="8">
    <location>
        <begin position="261"/>
        <end position="354"/>
    </location>
</feature>
<evidence type="ECO:0000256" key="7">
    <source>
        <dbReference type="SAM" id="Phobius"/>
    </source>
</evidence>
<evidence type="ECO:0000313" key="10">
    <source>
        <dbReference type="Proteomes" id="UP001589716"/>
    </source>
</evidence>
<feature type="transmembrane region" description="Helical" evidence="7">
    <location>
        <begin position="387"/>
        <end position="407"/>
    </location>
</feature>
<keyword evidence="3" id="KW-1003">Cell membrane</keyword>
<feature type="transmembrane region" description="Helical" evidence="7">
    <location>
        <begin position="545"/>
        <end position="562"/>
    </location>
</feature>
<dbReference type="InterPro" id="IPR050545">
    <property type="entry name" value="Mycobact_MmpL"/>
</dbReference>
<dbReference type="PANTHER" id="PTHR33406">
    <property type="entry name" value="MEMBRANE PROTEIN MJ1562-RELATED"/>
    <property type="match status" value="1"/>
</dbReference>
<accession>A0ABV5R062</accession>
<dbReference type="PANTHER" id="PTHR33406:SF6">
    <property type="entry name" value="MEMBRANE PROTEIN YDGH-RELATED"/>
    <property type="match status" value="1"/>
</dbReference>
<keyword evidence="6 7" id="KW-0472">Membrane</keyword>
<feature type="transmembrane region" description="Helical" evidence="7">
    <location>
        <begin position="643"/>
        <end position="666"/>
    </location>
</feature>
<evidence type="ECO:0000256" key="5">
    <source>
        <dbReference type="ARBA" id="ARBA00022989"/>
    </source>
</evidence>
<reference evidence="9 10" key="1">
    <citation type="submission" date="2024-09" db="EMBL/GenBank/DDBJ databases">
        <authorList>
            <person name="Sun Q."/>
            <person name="Mori K."/>
        </authorList>
    </citation>
    <scope>NUCLEOTIDE SEQUENCE [LARGE SCALE GENOMIC DNA]</scope>
    <source>
        <strain evidence="9 10">JCM 4414</strain>
    </source>
</reference>
<dbReference type="Gene3D" id="1.20.1640.10">
    <property type="entry name" value="Multidrug efflux transporter AcrB transmembrane domain"/>
    <property type="match status" value="2"/>
</dbReference>
<sequence>MIRALTAYSTRRPWRVIALWAVLGILTAVVGQSLVFRVTQTDSARFLPSEYDAAQALRVAREEFGVRSDTDAVTVLVARRDGRPLRAADSERVAGVARELSATRVEMPWTDEQIPGLSTDYSQTPRVAVAMTAPGGSFALLRAQLRGNSTDPGMHLLYRAFQDRAEQKFEQAGMRTGFTGGVADVVDGIEAEETTQTLVGLFMVGLIILINVLVFRSVMAALIPLVAVSVVGGAAAGTVVAAALLTGFDLDPGTPGMIGTVLVGIGVDYFLFLLFRFREELRRRPEDDHRLVACDVSGRVGTAVTSAALTIVAAFATLGLATFGQFRVLGPSVAVSVLVMLVASLTLMPALLAVTGRRMFWPSRTLTKTARPGLADRTARLVARRPLLVLVVSVAVLGALAAGVTGVRMDFATGGTSRDTAAAATAREIAGALPPGVSDPTTVYVTTNDGRPMDAAALGRLPQVLAGTDGVGKVAAPVLNADRTAARLDVYLKAGAQTQQARDLVTGPVRQAAREAAPAGTTAHVGGTAAVFADVATAVDRDLKTVFPLAAALIALILFVLLRSLSAPLVLMLAIGLCFAATYGASALVFQHLGGEPGVNFVLPLVLFLFVVALGTDYNILISDRLREEMARAGSVREAVTRAVRHTAPAIATAGVVLAASFGSLAVNADPSTRQIGFATALGILLSAFLVSLLLVPAAAALLGRAMWWPQRAGQDRRHGA</sequence>
<gene>
    <name evidence="9" type="ORF">ACFFTP_29460</name>
</gene>
<dbReference type="PROSITE" id="PS50156">
    <property type="entry name" value="SSD"/>
    <property type="match status" value="2"/>
</dbReference>
<feature type="transmembrane region" description="Helical" evidence="7">
    <location>
        <begin position="601"/>
        <end position="622"/>
    </location>
</feature>
<feature type="transmembrane region" description="Helical" evidence="7">
    <location>
        <begin position="198"/>
        <end position="215"/>
    </location>
</feature>
<comment type="subcellular location">
    <subcellularLocation>
        <location evidence="1">Cell membrane</location>
        <topology evidence="1">Multi-pass membrane protein</topology>
    </subcellularLocation>
</comment>